<evidence type="ECO:0000256" key="1">
    <source>
        <dbReference type="SAM" id="Coils"/>
    </source>
</evidence>
<keyword evidence="3" id="KW-1185">Reference proteome</keyword>
<protein>
    <submittedName>
        <fullName evidence="2">Uncharacterized protein</fullName>
    </submittedName>
</protein>
<accession>A0A9W9C3Q2</accession>
<feature type="coiled-coil region" evidence="1">
    <location>
        <begin position="33"/>
        <end position="67"/>
    </location>
</feature>
<name>A0A9W9C3Q2_9PLEO</name>
<organism evidence="2 3">
    <name type="scientific">Didymella glomerata</name>
    <dbReference type="NCBI Taxonomy" id="749621"/>
    <lineage>
        <taxon>Eukaryota</taxon>
        <taxon>Fungi</taxon>
        <taxon>Dikarya</taxon>
        <taxon>Ascomycota</taxon>
        <taxon>Pezizomycotina</taxon>
        <taxon>Dothideomycetes</taxon>
        <taxon>Pleosporomycetidae</taxon>
        <taxon>Pleosporales</taxon>
        <taxon>Pleosporineae</taxon>
        <taxon>Didymellaceae</taxon>
        <taxon>Didymella</taxon>
    </lineage>
</organism>
<proteinExistence type="predicted"/>
<gene>
    <name evidence="2" type="ORF">N0V87_002344</name>
</gene>
<keyword evidence="1" id="KW-0175">Coiled coil</keyword>
<evidence type="ECO:0000313" key="3">
    <source>
        <dbReference type="Proteomes" id="UP001140562"/>
    </source>
</evidence>
<dbReference type="AlphaFoldDB" id="A0A9W9C3Q2"/>
<reference evidence="2" key="1">
    <citation type="submission" date="2022-10" db="EMBL/GenBank/DDBJ databases">
        <title>Tapping the CABI collections for fungal endophytes: first genome assemblies for Collariella, Neodidymelliopsis, Ascochyta clinopodiicola, Didymella pomorum, Didymosphaeria variabile, Neocosmospora piperis and Neocucurbitaria cava.</title>
        <authorList>
            <person name="Hill R."/>
        </authorList>
    </citation>
    <scope>NUCLEOTIDE SEQUENCE</scope>
    <source>
        <strain evidence="2">IMI 360193</strain>
    </source>
</reference>
<dbReference type="Proteomes" id="UP001140562">
    <property type="component" value="Unassembled WGS sequence"/>
</dbReference>
<evidence type="ECO:0000313" key="2">
    <source>
        <dbReference type="EMBL" id="KAJ4340683.1"/>
    </source>
</evidence>
<sequence length="353" mass="39615">MCGFKKQHSTHGSSAISRSSTFFNEVSLKEYVQKSANAANEKWAEKVEKLTARLERKTQNEVVLSNQLKIQRDKTDNLRTALATLRESHNALAISSNKAVSALQSARREDEEMLGYLRQKEQEMMKLCQGLKSAKQTYVDAKENIPRRIREVLDEELGPALADLKVLQESEKAIKGDSKAMQDDIERLVNRVELLTSATTGIKTEVGVVVRRVDDTVSATTRDMKLLQTNLKILQEGDAQLKADLSGLDDKVKRVDTRVDRDHNTFIHDIKDAKDRYASLSTQVEHIANFMPELKASMDTYTDGQFARAVAHTDDTAQKHLPACEKHTEAASKSLADLQRAYIELQAVSEAFP</sequence>
<dbReference type="EMBL" id="JAPEUV010000015">
    <property type="protein sequence ID" value="KAJ4340683.1"/>
    <property type="molecule type" value="Genomic_DNA"/>
</dbReference>
<comment type="caution">
    <text evidence="2">The sequence shown here is derived from an EMBL/GenBank/DDBJ whole genome shotgun (WGS) entry which is preliminary data.</text>
</comment>